<dbReference type="AlphaFoldDB" id="A0AAD8LM28"/>
<proteinExistence type="predicted"/>
<evidence type="ECO:0000313" key="3">
    <source>
        <dbReference type="Proteomes" id="UP001230051"/>
    </source>
</evidence>
<sequence length="75" mass="8319">MYTAQQPCDTKPSKPSKVQPAAANTDIASRYKTEPDLRCDKPSGHEQRDLPVNPSGNQQNADIIPPHQNTIMGYR</sequence>
<feature type="region of interest" description="Disordered" evidence="1">
    <location>
        <begin position="1"/>
        <end position="75"/>
    </location>
</feature>
<protein>
    <submittedName>
        <fullName evidence="2">Uncharacterized protein</fullName>
    </submittedName>
</protein>
<comment type="caution">
    <text evidence="2">The sequence shown here is derived from an EMBL/GenBank/DDBJ whole genome shotgun (WGS) entry which is preliminary data.</text>
</comment>
<feature type="compositionally biased region" description="Basic and acidic residues" evidence="1">
    <location>
        <begin position="29"/>
        <end position="49"/>
    </location>
</feature>
<dbReference type="Proteomes" id="UP001230051">
    <property type="component" value="Unassembled WGS sequence"/>
</dbReference>
<dbReference type="EMBL" id="JAGXEW010000005">
    <property type="protein sequence ID" value="KAK1171355.1"/>
    <property type="molecule type" value="Genomic_DNA"/>
</dbReference>
<evidence type="ECO:0000313" key="2">
    <source>
        <dbReference type="EMBL" id="KAK1171355.1"/>
    </source>
</evidence>
<keyword evidence="3" id="KW-1185">Reference proteome</keyword>
<name>A0AAD8LM28_ACIOX</name>
<feature type="compositionally biased region" description="Polar residues" evidence="1">
    <location>
        <begin position="54"/>
        <end position="75"/>
    </location>
</feature>
<reference evidence="2" key="1">
    <citation type="submission" date="2022-02" db="EMBL/GenBank/DDBJ databases">
        <title>Atlantic sturgeon de novo genome assembly.</title>
        <authorList>
            <person name="Stock M."/>
            <person name="Klopp C."/>
            <person name="Guiguen Y."/>
            <person name="Cabau C."/>
            <person name="Parinello H."/>
            <person name="Santidrian Yebra-Pimentel E."/>
            <person name="Kuhl H."/>
            <person name="Dirks R.P."/>
            <person name="Guessner J."/>
            <person name="Wuertz S."/>
            <person name="Du K."/>
            <person name="Schartl M."/>
        </authorList>
    </citation>
    <scope>NUCLEOTIDE SEQUENCE</scope>
    <source>
        <strain evidence="2">STURGEONOMICS-FGT-2020</strain>
        <tissue evidence="2">Whole blood</tissue>
    </source>
</reference>
<gene>
    <name evidence="2" type="ORF">AOXY_G6143</name>
</gene>
<organism evidence="2 3">
    <name type="scientific">Acipenser oxyrinchus oxyrinchus</name>
    <dbReference type="NCBI Taxonomy" id="40147"/>
    <lineage>
        <taxon>Eukaryota</taxon>
        <taxon>Metazoa</taxon>
        <taxon>Chordata</taxon>
        <taxon>Craniata</taxon>
        <taxon>Vertebrata</taxon>
        <taxon>Euteleostomi</taxon>
        <taxon>Actinopterygii</taxon>
        <taxon>Chondrostei</taxon>
        <taxon>Acipenseriformes</taxon>
        <taxon>Acipenseridae</taxon>
        <taxon>Acipenser</taxon>
    </lineage>
</organism>
<evidence type="ECO:0000256" key="1">
    <source>
        <dbReference type="SAM" id="MobiDB-lite"/>
    </source>
</evidence>
<accession>A0AAD8LM28</accession>